<keyword evidence="2" id="KW-1185">Reference proteome</keyword>
<reference evidence="1" key="1">
    <citation type="journal article" date="2020" name="Stud. Mycol.">
        <title>101 Dothideomycetes genomes: a test case for predicting lifestyles and emergence of pathogens.</title>
        <authorList>
            <person name="Haridas S."/>
            <person name="Albert R."/>
            <person name="Binder M."/>
            <person name="Bloem J."/>
            <person name="Labutti K."/>
            <person name="Salamov A."/>
            <person name="Andreopoulos B."/>
            <person name="Baker S."/>
            <person name="Barry K."/>
            <person name="Bills G."/>
            <person name="Bluhm B."/>
            <person name="Cannon C."/>
            <person name="Castanera R."/>
            <person name="Culley D."/>
            <person name="Daum C."/>
            <person name="Ezra D."/>
            <person name="Gonzalez J."/>
            <person name="Henrissat B."/>
            <person name="Kuo A."/>
            <person name="Liang C."/>
            <person name="Lipzen A."/>
            <person name="Lutzoni F."/>
            <person name="Magnuson J."/>
            <person name="Mondo S."/>
            <person name="Nolan M."/>
            <person name="Ohm R."/>
            <person name="Pangilinan J."/>
            <person name="Park H.-J."/>
            <person name="Ramirez L."/>
            <person name="Alfaro M."/>
            <person name="Sun H."/>
            <person name="Tritt A."/>
            <person name="Yoshinaga Y."/>
            <person name="Zwiers L.-H."/>
            <person name="Turgeon B."/>
            <person name="Goodwin S."/>
            <person name="Spatafora J."/>
            <person name="Crous P."/>
            <person name="Grigoriev I."/>
        </authorList>
    </citation>
    <scope>NUCLEOTIDE SEQUENCE</scope>
    <source>
        <strain evidence="1">ATCC 200398</strain>
    </source>
</reference>
<comment type="caution">
    <text evidence="1">The sequence shown here is derived from an EMBL/GenBank/DDBJ whole genome shotgun (WGS) entry which is preliminary data.</text>
</comment>
<protein>
    <submittedName>
        <fullName evidence="1">Uncharacterized protein</fullName>
    </submittedName>
</protein>
<dbReference type="EMBL" id="MU003495">
    <property type="protein sequence ID" value="KAF2475891.1"/>
    <property type="molecule type" value="Genomic_DNA"/>
</dbReference>
<proteinExistence type="predicted"/>
<dbReference type="Proteomes" id="UP000799755">
    <property type="component" value="Unassembled WGS sequence"/>
</dbReference>
<evidence type="ECO:0000313" key="2">
    <source>
        <dbReference type="Proteomes" id="UP000799755"/>
    </source>
</evidence>
<evidence type="ECO:0000313" key="1">
    <source>
        <dbReference type="EMBL" id="KAF2475891.1"/>
    </source>
</evidence>
<accession>A0ACB6R9M7</accession>
<name>A0ACB6R9M7_9PLEO</name>
<organism evidence="1 2">
    <name type="scientific">Lindgomyces ingoldianus</name>
    <dbReference type="NCBI Taxonomy" id="673940"/>
    <lineage>
        <taxon>Eukaryota</taxon>
        <taxon>Fungi</taxon>
        <taxon>Dikarya</taxon>
        <taxon>Ascomycota</taxon>
        <taxon>Pezizomycotina</taxon>
        <taxon>Dothideomycetes</taxon>
        <taxon>Pleosporomycetidae</taxon>
        <taxon>Pleosporales</taxon>
        <taxon>Lindgomycetaceae</taxon>
        <taxon>Lindgomyces</taxon>
    </lineage>
</organism>
<sequence>MSACTSRRSLKYCIKDVQYSTRKAVPTLMEMLFRLWSGKYSEKSMQNSNSVKHESKDVELTAEYRKAERNTCTPRRSSLDPVPVRPGPGAWGDIRSNFNPHAATLMNFFVERNEFTEMLAKFSTIHYRSGIDFPVKFSTRQEYWQKRTLHRYEQSKLLAIQETCGEREAETLGYLYSNFRMKSAKPVQRAMQCQLAHCQPVGNMQSRHGNFV</sequence>
<gene>
    <name evidence="1" type="ORF">BDR25DRAFT_350158</name>
</gene>